<name>A0A336KES2_CULSO</name>
<proteinExistence type="predicted"/>
<dbReference type="PANTHER" id="PTHR47331">
    <property type="entry name" value="PHD-TYPE DOMAIN-CONTAINING PROTEIN"/>
    <property type="match status" value="1"/>
</dbReference>
<dbReference type="PANTHER" id="PTHR47331:SF1">
    <property type="entry name" value="GAG-LIKE PROTEIN"/>
    <property type="match status" value="1"/>
</dbReference>
<evidence type="ECO:0000313" key="3">
    <source>
        <dbReference type="EMBL" id="SSX22787.1"/>
    </source>
</evidence>
<evidence type="ECO:0000259" key="1">
    <source>
        <dbReference type="Pfam" id="PF18701"/>
    </source>
</evidence>
<gene>
    <name evidence="2" type="primary">CSON007524</name>
</gene>
<sequence>MPNYGGIWETAVKSIKKVLVNIAGDLNLTEDELRTVARQAASVVNSRPITTLSSDPNDLEPLTPGHFIYGCPPASLPEHPSLALLKAQSPMSVSQAQRMACANLQVWQRFYKEYLSSLIPRTKWLTKSNQLHIGSVVLVMEDNIPPLKWLLGRIVELQKSSDGLVRVVKIKCPKGIITRGINCVAPLPLHGGEDV</sequence>
<reference evidence="3" key="2">
    <citation type="submission" date="2018-07" db="EMBL/GenBank/DDBJ databases">
        <authorList>
            <person name="Quirk P.G."/>
            <person name="Krulwich T.A."/>
        </authorList>
    </citation>
    <scope>NUCLEOTIDE SEQUENCE</scope>
</reference>
<dbReference type="Pfam" id="PF18701">
    <property type="entry name" value="DUF5641"/>
    <property type="match status" value="1"/>
</dbReference>
<dbReference type="InterPro" id="IPR040676">
    <property type="entry name" value="DUF5641"/>
</dbReference>
<protein>
    <submittedName>
        <fullName evidence="2">CSON007524 protein</fullName>
    </submittedName>
</protein>
<organism evidence="2">
    <name type="scientific">Culicoides sonorensis</name>
    <name type="common">Biting midge</name>
    <dbReference type="NCBI Taxonomy" id="179676"/>
    <lineage>
        <taxon>Eukaryota</taxon>
        <taxon>Metazoa</taxon>
        <taxon>Ecdysozoa</taxon>
        <taxon>Arthropoda</taxon>
        <taxon>Hexapoda</taxon>
        <taxon>Insecta</taxon>
        <taxon>Pterygota</taxon>
        <taxon>Neoptera</taxon>
        <taxon>Endopterygota</taxon>
        <taxon>Diptera</taxon>
        <taxon>Nematocera</taxon>
        <taxon>Chironomoidea</taxon>
        <taxon>Ceratopogonidae</taxon>
        <taxon>Ceratopogoninae</taxon>
        <taxon>Culicoides</taxon>
        <taxon>Monoculicoides</taxon>
    </lineage>
</organism>
<feature type="domain" description="DUF5641" evidence="1">
    <location>
        <begin position="97"/>
        <end position="186"/>
    </location>
</feature>
<dbReference type="VEuPathDB" id="VectorBase:CSON007524"/>
<dbReference type="EMBL" id="UFQT01000284">
    <property type="protein sequence ID" value="SSX22787.1"/>
    <property type="molecule type" value="Genomic_DNA"/>
</dbReference>
<dbReference type="AlphaFoldDB" id="A0A336KES2"/>
<dbReference type="EMBL" id="UFQS01000284">
    <property type="protein sequence ID" value="SSX02412.1"/>
    <property type="molecule type" value="Genomic_DNA"/>
</dbReference>
<dbReference type="OMA" id="NIMRVAN"/>
<reference evidence="2" key="1">
    <citation type="submission" date="2018-04" db="EMBL/GenBank/DDBJ databases">
        <authorList>
            <person name="Go L.Y."/>
            <person name="Mitchell J.A."/>
        </authorList>
    </citation>
    <scope>NUCLEOTIDE SEQUENCE</scope>
    <source>
        <tissue evidence="2">Whole organism</tissue>
    </source>
</reference>
<evidence type="ECO:0000313" key="2">
    <source>
        <dbReference type="EMBL" id="SSX02412.1"/>
    </source>
</evidence>
<accession>A0A336KES2</accession>